<dbReference type="SUPFAM" id="SSF48726">
    <property type="entry name" value="Immunoglobulin"/>
    <property type="match status" value="1"/>
</dbReference>
<keyword evidence="4" id="KW-0325">Glycoprotein</keyword>
<dbReference type="InterPro" id="IPR013783">
    <property type="entry name" value="Ig-like_fold"/>
</dbReference>
<comment type="subcellular location">
    <subcellularLocation>
        <location evidence="1">Membrane</location>
    </subcellularLocation>
</comment>
<organism evidence="5 6">
    <name type="scientific">Caloenas nicobarica</name>
    <name type="common">Nicobar pigeon</name>
    <dbReference type="NCBI Taxonomy" id="187106"/>
    <lineage>
        <taxon>Eukaryota</taxon>
        <taxon>Metazoa</taxon>
        <taxon>Chordata</taxon>
        <taxon>Craniata</taxon>
        <taxon>Vertebrata</taxon>
        <taxon>Euteleostomi</taxon>
        <taxon>Archelosauria</taxon>
        <taxon>Archosauria</taxon>
        <taxon>Dinosauria</taxon>
        <taxon>Saurischia</taxon>
        <taxon>Theropoda</taxon>
        <taxon>Coelurosauria</taxon>
        <taxon>Aves</taxon>
        <taxon>Neognathae</taxon>
        <taxon>Neoaves</taxon>
        <taxon>Columbimorphae</taxon>
        <taxon>Columbiformes</taxon>
        <taxon>Columbidae</taxon>
        <taxon>Caloenas</taxon>
    </lineage>
</organism>
<keyword evidence="2" id="KW-0732">Signal</keyword>
<evidence type="ECO:0000313" key="5">
    <source>
        <dbReference type="EMBL" id="NWX04998.1"/>
    </source>
</evidence>
<dbReference type="InterPro" id="IPR015631">
    <property type="entry name" value="CD2/SLAM_rcpt"/>
</dbReference>
<reference evidence="5 6" key="1">
    <citation type="submission" date="2019-09" db="EMBL/GenBank/DDBJ databases">
        <title>Bird 10,000 Genomes (B10K) Project - Family phase.</title>
        <authorList>
            <person name="Zhang G."/>
        </authorList>
    </citation>
    <scope>NUCLEOTIDE SEQUENCE [LARGE SCALE GENOMIC DNA]</scope>
    <source>
        <strain evidence="5">OUT-0007</strain>
        <tissue evidence="5">Blood</tissue>
    </source>
</reference>
<evidence type="ECO:0000256" key="2">
    <source>
        <dbReference type="ARBA" id="ARBA00022729"/>
    </source>
</evidence>
<feature type="non-terminal residue" evidence="5">
    <location>
        <position position="1"/>
    </location>
</feature>
<dbReference type="GO" id="GO:0016020">
    <property type="term" value="C:membrane"/>
    <property type="evidence" value="ECO:0007669"/>
    <property type="project" value="UniProtKB-SubCell"/>
</dbReference>
<dbReference type="InterPro" id="IPR036179">
    <property type="entry name" value="Ig-like_dom_sf"/>
</dbReference>
<dbReference type="PANTHER" id="PTHR12080:SF55">
    <property type="entry name" value="LYMPHOCYTE FUNCTION-ASSOCIATED ANTIGEN 3"/>
    <property type="match status" value="1"/>
</dbReference>
<dbReference type="AlphaFoldDB" id="A0A7K6T414"/>
<dbReference type="Proteomes" id="UP000546235">
    <property type="component" value="Unassembled WGS sequence"/>
</dbReference>
<accession>A0A7K6T414</accession>
<dbReference type="PANTHER" id="PTHR12080">
    <property type="entry name" value="SIGNALING LYMPHOCYTIC ACTIVATION MOLECULE"/>
    <property type="match status" value="1"/>
</dbReference>
<evidence type="ECO:0000313" key="6">
    <source>
        <dbReference type="Proteomes" id="UP000546235"/>
    </source>
</evidence>
<comment type="caution">
    <text evidence="5">The sequence shown here is derived from an EMBL/GenBank/DDBJ whole genome shotgun (WGS) entry which is preliminary data.</text>
</comment>
<gene>
    <name evidence="5" type="primary">Cd84</name>
    <name evidence="5" type="ORF">CALNIC_R11452</name>
</gene>
<evidence type="ECO:0000256" key="1">
    <source>
        <dbReference type="ARBA" id="ARBA00004370"/>
    </source>
</evidence>
<evidence type="ECO:0000256" key="3">
    <source>
        <dbReference type="ARBA" id="ARBA00023136"/>
    </source>
</evidence>
<keyword evidence="6" id="KW-1185">Reference proteome</keyword>
<evidence type="ECO:0000256" key="4">
    <source>
        <dbReference type="ARBA" id="ARBA00023180"/>
    </source>
</evidence>
<name>A0A7K6T414_CALNI</name>
<proteinExistence type="predicted"/>
<dbReference type="Gene3D" id="2.60.40.10">
    <property type="entry name" value="Immunoglobulins"/>
    <property type="match status" value="2"/>
</dbReference>
<dbReference type="EMBL" id="VZSB01001827">
    <property type="protein sequence ID" value="NWX04998.1"/>
    <property type="molecule type" value="Genomic_DNA"/>
</dbReference>
<protein>
    <submittedName>
        <fullName evidence="5">SLAF5 protein</fullName>
    </submittedName>
</protein>
<sequence>SLVCSSVGAEVTRAAGRSVTFHLQNLNGNTVVWSFQHDVIVTVTFGSPPKAVFFDDKYKPRLAFPKNGSALTISQLRMGDAGTYTAKTTTGAKNTFTLHVYRELVVLMVTCTVQNCSADSCHYTLRCTALGSGYGNVSYGWSLGGLWSEGPTVVLEESPLDKLPLTCMAQNPVSSRNTTVVSPAALCA</sequence>
<keyword evidence="3" id="KW-0472">Membrane</keyword>
<feature type="non-terminal residue" evidence="5">
    <location>
        <position position="188"/>
    </location>
</feature>